<evidence type="ECO:0000256" key="1">
    <source>
        <dbReference type="ARBA" id="ARBA00022801"/>
    </source>
</evidence>
<dbReference type="Proteomes" id="UP000597338">
    <property type="component" value="Unassembled WGS sequence"/>
</dbReference>
<sequence length="609" mass="69952">MITRGTLFLFIQFIPFILSANQLLQLANHGRSAYQIRISSDASALTKHAADEFQRLFEMRAGVSLPLVTGTSASDKEVVIREGSTGLLETERTLGQDGFVIKVEKNRLIIDGGGGKGILYGVYSFFEKYLGYRCYEPQVLTYPKRRRIVLPATLYDVQQPQNSYRNVFYHVAKDPFYRDWHKLDQMQPDWGLWVHTFSTFIPAGKYFATHPEYFALVDGKRRGFQDDPHLQAQLCLSNREVRQLIVEKLSNFIRENPYAEYWSVSQNDTYAHSGYECTCEECAKIDSITGSPSGSLVTFVNDIAKQFPNHVISTLAYRYSRRPPQHLNLDSNVNIMLCTIECDRQRPIATDSLSADFRKDFEGWGKLTDNIIMWDYVVQFSNLYAPFPNLRTLQPNIQYFNSHGVHVHFQQGNITSGGEFAELRPYLIAKLLWDPEVDISREMTDFLNGYYGKAGRYIDKYIQSMHNLLDESNIRLTIYGAPEDHLSGFLSTEALQHYGQLFDRAERKVASDAELLERVKIARMPLTYALLEIAKKTGVPDGPHFLKVGDSRWRKESLVRQLEEFYSLCNKKRIPYLKENAVPPLSYYMDMKAFLMGDTTLPSDSVVIE</sequence>
<dbReference type="InterPro" id="IPR032287">
    <property type="entry name" value="DUF4838"/>
</dbReference>
<reference evidence="4" key="1">
    <citation type="journal article" date="2019" name="Int. J. Syst. Evol. Microbiol.">
        <title>The Global Catalogue of Microorganisms (GCM) 10K type strain sequencing project: providing services to taxonomists for standard genome sequencing and annotation.</title>
        <authorList>
            <consortium name="The Broad Institute Genomics Platform"/>
            <consortium name="The Broad Institute Genome Sequencing Center for Infectious Disease"/>
            <person name="Wu L."/>
            <person name="Ma J."/>
        </authorList>
    </citation>
    <scope>NUCLEOTIDE SEQUENCE [LARGE SCALE GENOMIC DNA]</scope>
    <source>
        <strain evidence="4">CGMCC 1.15342</strain>
    </source>
</reference>
<dbReference type="PANTHER" id="PTHR47406:SF2">
    <property type="entry name" value="ALPHA GLUCURONIDASE N-TERMINAL DOMAIN-CONTAINING PROTEIN"/>
    <property type="match status" value="1"/>
</dbReference>
<dbReference type="Gene3D" id="3.30.379.10">
    <property type="entry name" value="Chitobiase/beta-hexosaminidase domain 2-like"/>
    <property type="match status" value="1"/>
</dbReference>
<evidence type="ECO:0000313" key="3">
    <source>
        <dbReference type="EMBL" id="GGC32145.1"/>
    </source>
</evidence>
<evidence type="ECO:0000259" key="2">
    <source>
        <dbReference type="Pfam" id="PF03648"/>
    </source>
</evidence>
<dbReference type="RefSeq" id="WP_188751259.1">
    <property type="nucleotide sequence ID" value="NZ_BMIK01000008.1"/>
</dbReference>
<evidence type="ECO:0000313" key="4">
    <source>
        <dbReference type="Proteomes" id="UP000597338"/>
    </source>
</evidence>
<dbReference type="InterPro" id="IPR029018">
    <property type="entry name" value="Hex-like_dom2"/>
</dbReference>
<name>A0ABQ1M1K2_9SPHI</name>
<dbReference type="EMBL" id="BMIK01000008">
    <property type="protein sequence ID" value="GGC32145.1"/>
    <property type="molecule type" value="Genomic_DNA"/>
</dbReference>
<dbReference type="InterPro" id="IPR005154">
    <property type="entry name" value="Glyco_hydro_67_aGlcAse_N"/>
</dbReference>
<protein>
    <recommendedName>
        <fullName evidence="2">Alpha glucuronidase N-terminal domain-containing protein</fullName>
    </recommendedName>
</protein>
<keyword evidence="4" id="KW-1185">Reference proteome</keyword>
<dbReference type="SUPFAM" id="SSF55545">
    <property type="entry name" value="beta-N-acetylhexosaminidase-like domain"/>
    <property type="match status" value="1"/>
</dbReference>
<dbReference type="Pfam" id="PF03648">
    <property type="entry name" value="Glyco_hydro_67N"/>
    <property type="match status" value="1"/>
</dbReference>
<proteinExistence type="predicted"/>
<keyword evidence="1" id="KW-0378">Hydrolase</keyword>
<accession>A0ABQ1M1K2</accession>
<comment type="caution">
    <text evidence="3">The sequence shown here is derived from an EMBL/GenBank/DDBJ whole genome shotgun (WGS) entry which is preliminary data.</text>
</comment>
<dbReference type="PANTHER" id="PTHR47406">
    <property type="entry name" value="COAGULATION FACTOR 5/8 TYPE, C-TERMINAL"/>
    <property type="match status" value="1"/>
</dbReference>
<dbReference type="Pfam" id="PF16126">
    <property type="entry name" value="DUF4838"/>
    <property type="match status" value="1"/>
</dbReference>
<organism evidence="3 4">
    <name type="scientific">Parapedobacter defluvii</name>
    <dbReference type="NCBI Taxonomy" id="2045106"/>
    <lineage>
        <taxon>Bacteria</taxon>
        <taxon>Pseudomonadati</taxon>
        <taxon>Bacteroidota</taxon>
        <taxon>Sphingobacteriia</taxon>
        <taxon>Sphingobacteriales</taxon>
        <taxon>Sphingobacteriaceae</taxon>
        <taxon>Parapedobacter</taxon>
    </lineage>
</organism>
<feature type="domain" description="Alpha glucuronidase N-terminal" evidence="2">
    <location>
        <begin position="35"/>
        <end position="125"/>
    </location>
</feature>
<gene>
    <name evidence="3" type="ORF">GCM10011386_25330</name>
</gene>